<gene>
    <name evidence="2" type="ORF">IIF7_13295</name>
</gene>
<keyword evidence="1" id="KW-0812">Transmembrane</keyword>
<organism evidence="2 3">
    <name type="scientific">Zunongwangia atlantica 22II14-10F7</name>
    <dbReference type="NCBI Taxonomy" id="1185767"/>
    <lineage>
        <taxon>Bacteria</taxon>
        <taxon>Pseudomonadati</taxon>
        <taxon>Bacteroidota</taxon>
        <taxon>Flavobacteriia</taxon>
        <taxon>Flavobacteriales</taxon>
        <taxon>Flavobacteriaceae</taxon>
        <taxon>Zunongwangia</taxon>
    </lineage>
</organism>
<dbReference type="OrthoDB" id="1443994at2"/>
<feature type="transmembrane region" description="Helical" evidence="1">
    <location>
        <begin position="87"/>
        <end position="105"/>
    </location>
</feature>
<sequence length="138" mass="15804">MKKITLHRPKESFNKNCSYEILLGKHTLTSLNNGEAKTIEIPEEWGNEPLKAKIQWCGSEKMDLKSITENSKISVSGNKFLNRKMPLFGAIFPLIGLITFNFHVVSKNVGIAIFLLFLFGIIATITIWRNKWLKLKIR</sequence>
<evidence type="ECO:0000313" key="3">
    <source>
        <dbReference type="Proteomes" id="UP000192746"/>
    </source>
</evidence>
<feature type="transmembrane region" description="Helical" evidence="1">
    <location>
        <begin position="111"/>
        <end position="128"/>
    </location>
</feature>
<proteinExistence type="predicted"/>
<evidence type="ECO:0000313" key="2">
    <source>
        <dbReference type="EMBL" id="ORL45090.1"/>
    </source>
</evidence>
<keyword evidence="1" id="KW-0472">Membrane</keyword>
<dbReference type="STRING" id="1185767.IIF7_13295"/>
<reference evidence="2 3" key="1">
    <citation type="submission" date="2013-04" db="EMBL/GenBank/DDBJ databases">
        <title>Zunongwangia sp. 22II14-10F7 Genome Sequencing.</title>
        <authorList>
            <person name="Lai Q."/>
            <person name="Shao Z."/>
        </authorList>
    </citation>
    <scope>NUCLEOTIDE SEQUENCE [LARGE SCALE GENOMIC DNA]</scope>
    <source>
        <strain evidence="2 3">22II14-10F7</strain>
    </source>
</reference>
<dbReference type="RefSeq" id="WP_084842180.1">
    <property type="nucleotide sequence ID" value="NZ_ARYN01000011.1"/>
</dbReference>
<comment type="caution">
    <text evidence="2">The sequence shown here is derived from an EMBL/GenBank/DDBJ whole genome shotgun (WGS) entry which is preliminary data.</text>
</comment>
<evidence type="ECO:0000256" key="1">
    <source>
        <dbReference type="SAM" id="Phobius"/>
    </source>
</evidence>
<dbReference type="AlphaFoldDB" id="A0A1Y1T240"/>
<keyword evidence="3" id="KW-1185">Reference proteome</keyword>
<dbReference type="EMBL" id="ARYN01000011">
    <property type="protein sequence ID" value="ORL45090.1"/>
    <property type="molecule type" value="Genomic_DNA"/>
</dbReference>
<keyword evidence="1" id="KW-1133">Transmembrane helix</keyword>
<accession>A0A1Y1T240</accession>
<dbReference type="Proteomes" id="UP000192746">
    <property type="component" value="Unassembled WGS sequence"/>
</dbReference>
<protein>
    <submittedName>
        <fullName evidence="2">Uncharacterized protein</fullName>
    </submittedName>
</protein>
<name>A0A1Y1T240_9FLAO</name>